<evidence type="ECO:0000256" key="2">
    <source>
        <dbReference type="ARBA" id="ARBA00022679"/>
    </source>
</evidence>
<evidence type="ECO:0000259" key="3">
    <source>
        <dbReference type="SMART" id="SM00871"/>
    </source>
</evidence>
<dbReference type="AlphaFoldDB" id="A0A077ZFP1"/>
<dbReference type="GO" id="GO:0032259">
    <property type="term" value="P:methylation"/>
    <property type="evidence" value="ECO:0007669"/>
    <property type="project" value="UniProtKB-KW"/>
</dbReference>
<sequence>MMKKIVLFGDSLLAGVMNGETSDILDKYILDELTEMGFPGYSLVKLGKRGETSSDGLARVSEAVDAEGDFVVISFGTNDSLKQANSLDTFGENIREIIESFDASKVILLTTGYINTDIYSKGDNERQQLFTQKAKMIAAESGVNVIDLYHHMTVYPKPNEFVQTFDGIHPSDEGYHFLGALIARDIKEILLAEGDTVDYGSRVLIEHFDAEELPEGTLLDVGCGYGPIGMALAYQTGRSVEMIDVNNRAVELAQGNAKRNGIEADIHQLNIYETLHQKEYAAIVSNPPIRAGKKVVHQILSDAEPLLKDGGTLTIVIQKKQGAPSAKSKMEEVFGNAEIVAKDKGYYIIRMGGGDMQVIRLLQTTLILLSRKQVTAKELAERFQVSVRTIYRDVDALSLAGVPVYANKGRNGGVFLDDAYHVSNALIDKAEQDDLFLALHLLQSVGLADTEELLKKMGTVYDWSEWLEVDLSQTEITSQTFEKIKEALFNHSPKRVLYKYQTWYLLAWELSKREWELFPLKQIRSVVLKEPIDYPFPEEVLIFPQLSVHLRFSKRIAYKKYAEFADFAWTDNPDSSFDATLSFTEFDDLYRFLIPLGKNVEILGPDWIREKKKEEISMKFEQIMKPDQWILSQTFTVKVEEIPQVIGPTFMKLGGFIQEQGIQILSTPFVSYKNMDENGGLDEKTIEMEVGFPVAEEVKNAAEIESDSYFLPSYKALSALYVGRYDDMTEPYFAMMDEIKKIGGKFSGISYEYYLSDEEIPEEQQETIMELVYE</sequence>
<dbReference type="CDD" id="cd02440">
    <property type="entry name" value="AdoMet_MTases"/>
    <property type="match status" value="1"/>
</dbReference>
<dbReference type="Gene3D" id="3.20.80.10">
    <property type="entry name" value="Regulatory factor, effector binding domain"/>
    <property type="match status" value="1"/>
</dbReference>
<dbReference type="InterPro" id="IPR057727">
    <property type="entry name" value="WCX_dom"/>
</dbReference>
<dbReference type="SUPFAM" id="SSF52266">
    <property type="entry name" value="SGNH hydrolase"/>
    <property type="match status" value="1"/>
</dbReference>
<dbReference type="EMBL" id="HG806322">
    <property type="protein sequence ID" value="CDW58378.1"/>
    <property type="molecule type" value="Genomic_DNA"/>
</dbReference>
<dbReference type="Pfam" id="PF05175">
    <property type="entry name" value="MTS"/>
    <property type="match status" value="1"/>
</dbReference>
<dbReference type="InterPro" id="IPR046977">
    <property type="entry name" value="RsmC/RlmG"/>
</dbReference>
<evidence type="ECO:0000256" key="1">
    <source>
        <dbReference type="ARBA" id="ARBA00022603"/>
    </source>
</evidence>
<dbReference type="InterPro" id="IPR036390">
    <property type="entry name" value="WH_DNA-bd_sf"/>
</dbReference>
<dbReference type="InterPro" id="IPR010499">
    <property type="entry name" value="AraC_E-bd"/>
</dbReference>
<dbReference type="GO" id="GO:0008757">
    <property type="term" value="F:S-adenosylmethionine-dependent methyltransferase activity"/>
    <property type="evidence" value="ECO:0007669"/>
    <property type="project" value="InterPro"/>
</dbReference>
<dbReference type="Gene3D" id="3.40.50.150">
    <property type="entry name" value="Vaccinia Virus protein VP39"/>
    <property type="match status" value="1"/>
</dbReference>
<evidence type="ECO:0000313" key="5">
    <source>
        <dbReference type="Proteomes" id="UP000030665"/>
    </source>
</evidence>
<dbReference type="InterPro" id="IPR036388">
    <property type="entry name" value="WH-like_DNA-bd_sf"/>
</dbReference>
<proteinExistence type="predicted"/>
<dbReference type="InterPro" id="IPR036514">
    <property type="entry name" value="SGNH_hydro_sf"/>
</dbReference>
<dbReference type="PANTHER" id="PTHR47816:SF4">
    <property type="entry name" value="RIBOSOMAL RNA SMALL SUBUNIT METHYLTRANSFERASE C"/>
    <property type="match status" value="1"/>
</dbReference>
<gene>
    <name evidence="4" type="ORF">TTRE_0000668801</name>
</gene>
<dbReference type="InterPro" id="IPR007848">
    <property type="entry name" value="Small_mtfrase_dom"/>
</dbReference>
<name>A0A077ZFP1_TRITR</name>
<dbReference type="Pfam" id="PF08279">
    <property type="entry name" value="HTH_11"/>
    <property type="match status" value="1"/>
</dbReference>
<dbReference type="Proteomes" id="UP000030665">
    <property type="component" value="Unassembled WGS sequence"/>
</dbReference>
<dbReference type="InterPro" id="IPR029063">
    <property type="entry name" value="SAM-dependent_MTases_sf"/>
</dbReference>
<keyword evidence="1" id="KW-0489">Methyltransferase</keyword>
<dbReference type="PANTHER" id="PTHR47816">
    <property type="entry name" value="RIBOSOMAL RNA SMALL SUBUNIT METHYLTRANSFERASE C"/>
    <property type="match status" value="1"/>
</dbReference>
<dbReference type="OrthoDB" id="407926at2759"/>
<dbReference type="CDD" id="cd00229">
    <property type="entry name" value="SGNH_hydrolase"/>
    <property type="match status" value="1"/>
</dbReference>
<keyword evidence="2" id="KW-0808">Transferase</keyword>
<dbReference type="InterPro" id="IPR011256">
    <property type="entry name" value="Reg_factor_effector_dom_sf"/>
</dbReference>
<dbReference type="SMART" id="SM00871">
    <property type="entry name" value="AraC_E_bind"/>
    <property type="match status" value="1"/>
</dbReference>
<accession>A0A077ZFP1</accession>
<dbReference type="InterPro" id="IPR013830">
    <property type="entry name" value="SGNH_hydro"/>
</dbReference>
<protein>
    <submittedName>
        <fullName evidence="4">MTS and WYL and Lipase GDSL 2 and HTH 11 domain c ontaining protein</fullName>
    </submittedName>
</protein>
<reference evidence="4" key="1">
    <citation type="submission" date="2014-01" db="EMBL/GenBank/DDBJ databases">
        <authorList>
            <person name="Aslett M."/>
        </authorList>
    </citation>
    <scope>NUCLEOTIDE SEQUENCE</scope>
</reference>
<dbReference type="SUPFAM" id="SSF55136">
    <property type="entry name" value="Probable bacterial effector-binding domain"/>
    <property type="match status" value="1"/>
</dbReference>
<dbReference type="Pfam" id="PF13472">
    <property type="entry name" value="Lipase_GDSL_2"/>
    <property type="match status" value="1"/>
</dbReference>
<dbReference type="SUPFAM" id="SSF46785">
    <property type="entry name" value="Winged helix' DNA-binding domain"/>
    <property type="match status" value="1"/>
</dbReference>
<dbReference type="SUPFAM" id="SSF53335">
    <property type="entry name" value="S-adenosyl-L-methionine-dependent methyltransferases"/>
    <property type="match status" value="1"/>
</dbReference>
<dbReference type="Gene3D" id="3.40.50.1110">
    <property type="entry name" value="SGNH hydrolase"/>
    <property type="match status" value="1"/>
</dbReference>
<organism evidence="4 5">
    <name type="scientific">Trichuris trichiura</name>
    <name type="common">Whipworm</name>
    <name type="synonym">Trichocephalus trichiurus</name>
    <dbReference type="NCBI Taxonomy" id="36087"/>
    <lineage>
        <taxon>Eukaryota</taxon>
        <taxon>Metazoa</taxon>
        <taxon>Ecdysozoa</taxon>
        <taxon>Nematoda</taxon>
        <taxon>Enoplea</taxon>
        <taxon>Dorylaimia</taxon>
        <taxon>Trichinellida</taxon>
        <taxon>Trichuridae</taxon>
        <taxon>Trichuris</taxon>
    </lineage>
</organism>
<reference evidence="4" key="2">
    <citation type="submission" date="2014-03" db="EMBL/GenBank/DDBJ databases">
        <title>The whipworm genome and dual-species transcriptomics of an intimate host-pathogen interaction.</title>
        <authorList>
            <person name="Foth B.J."/>
            <person name="Tsai I.J."/>
            <person name="Reid A.J."/>
            <person name="Bancroft A.J."/>
            <person name="Nichol S."/>
            <person name="Tracey A."/>
            <person name="Holroyd N."/>
            <person name="Cotton J.A."/>
            <person name="Stanley E.J."/>
            <person name="Zarowiecki M."/>
            <person name="Liu J.Z."/>
            <person name="Huckvale T."/>
            <person name="Cooper P.J."/>
            <person name="Grencis R.K."/>
            <person name="Berriman M."/>
        </authorList>
    </citation>
    <scope>NUCLEOTIDE SEQUENCE [LARGE SCALE GENOMIC DNA]</scope>
</reference>
<dbReference type="Pfam" id="PF25583">
    <property type="entry name" value="WCX"/>
    <property type="match status" value="1"/>
</dbReference>
<keyword evidence="5" id="KW-1185">Reference proteome</keyword>
<evidence type="ECO:0000313" key="4">
    <source>
        <dbReference type="EMBL" id="CDW58378.1"/>
    </source>
</evidence>
<dbReference type="InterPro" id="IPR013196">
    <property type="entry name" value="HTH_11"/>
</dbReference>
<dbReference type="Gene3D" id="1.10.10.10">
    <property type="entry name" value="Winged helix-like DNA-binding domain superfamily/Winged helix DNA-binding domain"/>
    <property type="match status" value="1"/>
</dbReference>
<feature type="domain" description="AraC effector-binding" evidence="3">
    <location>
        <begin position="618"/>
        <end position="773"/>
    </location>
</feature>